<reference evidence="2 3" key="1">
    <citation type="submission" date="2024-11" db="EMBL/GenBank/DDBJ databases">
        <title>Chromosome-level genome assembly of Eucalyptus globulus Labill. provides insights into its genome evolution.</title>
        <authorList>
            <person name="Li X."/>
        </authorList>
    </citation>
    <scope>NUCLEOTIDE SEQUENCE [LARGE SCALE GENOMIC DNA]</scope>
    <source>
        <strain evidence="2">CL2024</strain>
        <tissue evidence="2">Fresh tender leaves</tissue>
    </source>
</reference>
<name>A0ABD3LQY3_EUCGL</name>
<sequence length="168" mass="19178">MVTPRSSGKLAMDLGVWLEDLNSVKNEGVPDGCSRFWALLEACKVARKNYSKEKKLQRKKAKKEKKESQAEEGKMALMNEESMRSVSKASRKSTRKRKCDDGHEWEPETCAFTELDDAKELVSARMSWSSSSRKKQCCSKKTDDAANRCSNKDDDPDWNLETRIYALN</sequence>
<evidence type="ECO:0000313" key="3">
    <source>
        <dbReference type="Proteomes" id="UP001634007"/>
    </source>
</evidence>
<feature type="region of interest" description="Disordered" evidence="1">
    <location>
        <begin position="50"/>
        <end position="103"/>
    </location>
</feature>
<feature type="compositionally biased region" description="Basic residues" evidence="1">
    <location>
        <begin position="50"/>
        <end position="63"/>
    </location>
</feature>
<accession>A0ABD3LQY3</accession>
<feature type="compositionally biased region" description="Basic and acidic residues" evidence="1">
    <location>
        <begin position="64"/>
        <end position="74"/>
    </location>
</feature>
<dbReference type="EMBL" id="JBJKBG010000001">
    <property type="protein sequence ID" value="KAL3754186.1"/>
    <property type="molecule type" value="Genomic_DNA"/>
</dbReference>
<dbReference type="AlphaFoldDB" id="A0ABD3LQY3"/>
<evidence type="ECO:0000256" key="1">
    <source>
        <dbReference type="SAM" id="MobiDB-lite"/>
    </source>
</evidence>
<organism evidence="2 3">
    <name type="scientific">Eucalyptus globulus</name>
    <name type="common">Tasmanian blue gum</name>
    <dbReference type="NCBI Taxonomy" id="34317"/>
    <lineage>
        <taxon>Eukaryota</taxon>
        <taxon>Viridiplantae</taxon>
        <taxon>Streptophyta</taxon>
        <taxon>Embryophyta</taxon>
        <taxon>Tracheophyta</taxon>
        <taxon>Spermatophyta</taxon>
        <taxon>Magnoliopsida</taxon>
        <taxon>eudicotyledons</taxon>
        <taxon>Gunneridae</taxon>
        <taxon>Pentapetalae</taxon>
        <taxon>rosids</taxon>
        <taxon>malvids</taxon>
        <taxon>Myrtales</taxon>
        <taxon>Myrtaceae</taxon>
        <taxon>Myrtoideae</taxon>
        <taxon>Eucalypteae</taxon>
        <taxon>Eucalyptus</taxon>
    </lineage>
</organism>
<protein>
    <submittedName>
        <fullName evidence="2">Uncharacterized protein</fullName>
    </submittedName>
</protein>
<dbReference type="Proteomes" id="UP001634007">
    <property type="component" value="Unassembled WGS sequence"/>
</dbReference>
<keyword evidence="3" id="KW-1185">Reference proteome</keyword>
<evidence type="ECO:0000313" key="2">
    <source>
        <dbReference type="EMBL" id="KAL3754186.1"/>
    </source>
</evidence>
<comment type="caution">
    <text evidence="2">The sequence shown here is derived from an EMBL/GenBank/DDBJ whole genome shotgun (WGS) entry which is preliminary data.</text>
</comment>
<proteinExistence type="predicted"/>
<gene>
    <name evidence="2" type="ORF">ACJRO7_001435</name>
</gene>